<accession>A0ABU8TR29</accession>
<name>A0ABU8TR29_9HYPH</name>
<evidence type="ECO:0000256" key="1">
    <source>
        <dbReference type="SAM" id="SignalP"/>
    </source>
</evidence>
<keyword evidence="3" id="KW-1185">Reference proteome</keyword>
<dbReference type="EMBL" id="JBAKIA010000022">
    <property type="protein sequence ID" value="MEJ8476631.1"/>
    <property type="molecule type" value="Genomic_DNA"/>
</dbReference>
<gene>
    <name evidence="2" type="ORF">V6575_21295</name>
</gene>
<dbReference type="Proteomes" id="UP001385499">
    <property type="component" value="Unassembled WGS sequence"/>
</dbReference>
<evidence type="ECO:0000313" key="2">
    <source>
        <dbReference type="EMBL" id="MEJ8476631.1"/>
    </source>
</evidence>
<reference evidence="2 3" key="1">
    <citation type="submission" date="2024-02" db="EMBL/GenBank/DDBJ databases">
        <title>Roseibium algae sp. nov., isolated from marine alga (Grateloupia sp.), showing potential in myo-inositol conversion.</title>
        <authorList>
            <person name="Wang Y."/>
        </authorList>
    </citation>
    <scope>NUCLEOTIDE SEQUENCE [LARGE SCALE GENOMIC DNA]</scope>
    <source>
        <strain evidence="2 3">H3510</strain>
    </source>
</reference>
<evidence type="ECO:0000313" key="3">
    <source>
        <dbReference type="Proteomes" id="UP001385499"/>
    </source>
</evidence>
<sequence>MIKTLSLTILSTLIWVAPAAAIKHGKWNNEKIQGFEKYWTDAADGSRFTIWCHKKRKYSGTVVDIDIDGKNAPPSKEISIVIDRKLLNMTADEGGYVQTDCATCADGYKVLWNRLRSGSSLAVKFKDNRYAAFSLKGAREILSKDTCPADFYK</sequence>
<proteinExistence type="predicted"/>
<feature type="chain" id="PRO_5046945931" evidence="1">
    <location>
        <begin position="20"/>
        <end position="153"/>
    </location>
</feature>
<comment type="caution">
    <text evidence="2">The sequence shown here is derived from an EMBL/GenBank/DDBJ whole genome shotgun (WGS) entry which is preliminary data.</text>
</comment>
<keyword evidence="1" id="KW-0732">Signal</keyword>
<organism evidence="2 3">
    <name type="scientific">Roseibium algae</name>
    <dbReference type="NCBI Taxonomy" id="3123038"/>
    <lineage>
        <taxon>Bacteria</taxon>
        <taxon>Pseudomonadati</taxon>
        <taxon>Pseudomonadota</taxon>
        <taxon>Alphaproteobacteria</taxon>
        <taxon>Hyphomicrobiales</taxon>
        <taxon>Stappiaceae</taxon>
        <taxon>Roseibium</taxon>
    </lineage>
</organism>
<protein>
    <submittedName>
        <fullName evidence="2">Uncharacterized protein</fullName>
    </submittedName>
</protein>
<feature type="signal peptide" evidence="1">
    <location>
        <begin position="1"/>
        <end position="19"/>
    </location>
</feature>
<dbReference type="RefSeq" id="WP_340277298.1">
    <property type="nucleotide sequence ID" value="NZ_JBAKIA010000022.1"/>
</dbReference>